<protein>
    <recommendedName>
        <fullName evidence="3">Lipoprotein</fullName>
    </recommendedName>
</protein>
<comment type="caution">
    <text evidence="1">The sequence shown here is derived from an EMBL/GenBank/DDBJ whole genome shotgun (WGS) entry which is preliminary data.</text>
</comment>
<gene>
    <name evidence="1" type="ORF">B0174_08755</name>
</gene>
<accession>A0A363CY53</accession>
<dbReference type="OrthoDB" id="5365451at2"/>
<sequence length="272" mass="31167">MEINKFLKIGLFVISTSILFTACANKANVKNVKKVDQAKVKTINDILNESNGSFDYDANQKLYKNKSTKVEATNNLSTELGKLCSDNKGKFVSMNYYINKNYVNSYPNNKASVCEVNNEAYFITHQANTNDNIYYSVSIDEKAKKIYQNFKNHQFEITPAVKEDTQTVIKERQEIIRREASREQKTKLLFNKKDQKSMTFFDSWRYSGKEALCSKKCTDLNKRSTGYSTLKEAVNSNWQFVSKTEEIEEAIDDSCTCSGYSVLVKKLSTESK</sequence>
<evidence type="ECO:0008006" key="3">
    <source>
        <dbReference type="Google" id="ProtNLM"/>
    </source>
</evidence>
<evidence type="ECO:0000313" key="2">
    <source>
        <dbReference type="Proteomes" id="UP000251135"/>
    </source>
</evidence>
<dbReference type="EMBL" id="MUXE01000012">
    <property type="protein sequence ID" value="PUE63933.1"/>
    <property type="molecule type" value="Genomic_DNA"/>
</dbReference>
<dbReference type="PROSITE" id="PS51257">
    <property type="entry name" value="PROKAR_LIPOPROTEIN"/>
    <property type="match status" value="1"/>
</dbReference>
<evidence type="ECO:0000313" key="1">
    <source>
        <dbReference type="EMBL" id="PUE63933.1"/>
    </source>
</evidence>
<keyword evidence="2" id="KW-1185">Reference proteome</keyword>
<dbReference type="Proteomes" id="UP000251135">
    <property type="component" value="Unassembled WGS sequence"/>
</dbReference>
<dbReference type="AlphaFoldDB" id="A0A363CY53"/>
<organism evidence="1 2">
    <name type="scientific">Arcobacter caeni</name>
    <dbReference type="NCBI Taxonomy" id="1912877"/>
    <lineage>
        <taxon>Bacteria</taxon>
        <taxon>Pseudomonadati</taxon>
        <taxon>Campylobacterota</taxon>
        <taxon>Epsilonproteobacteria</taxon>
        <taxon>Campylobacterales</taxon>
        <taxon>Arcobacteraceae</taxon>
        <taxon>Arcobacter</taxon>
    </lineage>
</organism>
<name>A0A363CY53_9BACT</name>
<proteinExistence type="predicted"/>
<dbReference type="RefSeq" id="WP_133174794.1">
    <property type="nucleotide sequence ID" value="NZ_MUXE01000012.1"/>
</dbReference>
<reference evidence="1 2" key="1">
    <citation type="submission" date="2017-02" db="EMBL/GenBank/DDBJ databases">
        <title>Arcobacter caeni sp. nov, a new Arcobacter species isolated from reclaimed water.</title>
        <authorList>
            <person name="Figueras M.J."/>
            <person name="Perez-Cataluna A."/>
            <person name="Salas-Masso N."/>
        </authorList>
    </citation>
    <scope>NUCLEOTIDE SEQUENCE [LARGE SCALE GENOMIC DNA]</scope>
    <source>
        <strain evidence="1 2">RW17-10</strain>
    </source>
</reference>